<dbReference type="InterPro" id="IPR011206">
    <property type="entry name" value="Citrate_lyase_beta/mcl1/mcl2"/>
</dbReference>
<keyword evidence="8" id="KW-1185">Reference proteome</keyword>
<dbReference type="InterPro" id="IPR040442">
    <property type="entry name" value="Pyrv_kinase-like_dom_sf"/>
</dbReference>
<comment type="cofactor">
    <cofactor evidence="1">
        <name>Mg(2+)</name>
        <dbReference type="ChEBI" id="CHEBI:18420"/>
    </cofactor>
</comment>
<feature type="binding site" evidence="4">
    <location>
        <position position="137"/>
    </location>
    <ligand>
        <name>substrate</name>
    </ligand>
</feature>
<evidence type="ECO:0000313" key="8">
    <source>
        <dbReference type="Proteomes" id="UP000778951"/>
    </source>
</evidence>
<organism evidence="7 8">
    <name type="scientific">Entomospira culicis</name>
    <dbReference type="NCBI Taxonomy" id="2719989"/>
    <lineage>
        <taxon>Bacteria</taxon>
        <taxon>Pseudomonadati</taxon>
        <taxon>Spirochaetota</taxon>
        <taxon>Spirochaetia</taxon>
        <taxon>Spirochaetales</taxon>
        <taxon>Spirochaetaceae</taxon>
        <taxon>Entomospira</taxon>
    </lineage>
</organism>
<sequence>MSKYLSKKKPLRRSFLFCPANKAKMFYTAPQLGADALIFDLEDSVPLHQKAQARDLLYFALSELDFSHLSIFIRTNAIHTPFFLDDLEVVVKSGVQYLRPPMIECAQDILYIDQQLSRLEEKYQRPIGSVEILATFETPKAIVMATEIIQASPRIMGITLGAEDFVRTLGVSRSDIALAHARAQMVLLASTFNIECIDTSYTKLDDDAGFLAEANDAFALGFTGKSCLHPNQIYLLHQVWTPSTKDIEEAKRIMHIANQHDVISGGVLSLDGQMIDIPVIAKAMRILTLAGIEMKETSHE</sequence>
<dbReference type="PANTHER" id="PTHR32308:SF10">
    <property type="entry name" value="CITRATE LYASE SUBUNIT BETA"/>
    <property type="match status" value="1"/>
</dbReference>
<feature type="binding site" evidence="5">
    <location>
        <position position="164"/>
    </location>
    <ligand>
        <name>Mg(2+)</name>
        <dbReference type="ChEBI" id="CHEBI:18420"/>
    </ligand>
</feature>
<protein>
    <submittedName>
        <fullName evidence="7">CoA ester lyase</fullName>
    </submittedName>
</protein>
<dbReference type="Proteomes" id="UP000778951">
    <property type="component" value="Unassembled WGS sequence"/>
</dbReference>
<gene>
    <name evidence="7" type="ORF">HCT48_04045</name>
</gene>
<comment type="caution">
    <text evidence="7">The sequence shown here is derived from an EMBL/GenBank/DDBJ whole genome shotgun (WGS) entry which is preliminary data.</text>
</comment>
<keyword evidence="3 5" id="KW-0460">Magnesium</keyword>
<dbReference type="InterPro" id="IPR005000">
    <property type="entry name" value="Aldolase/citrate-lyase_domain"/>
</dbReference>
<dbReference type="GO" id="GO:0016829">
    <property type="term" value="F:lyase activity"/>
    <property type="evidence" value="ECO:0007669"/>
    <property type="project" value="UniProtKB-KW"/>
</dbReference>
<dbReference type="PIRSF" id="PIRSF015582">
    <property type="entry name" value="Cit_lyase_B"/>
    <property type="match status" value="1"/>
</dbReference>
<accession>A0A968GEZ9</accession>
<evidence type="ECO:0000313" key="7">
    <source>
        <dbReference type="EMBL" id="NIZ69386.1"/>
    </source>
</evidence>
<keyword evidence="2 5" id="KW-0479">Metal-binding</keyword>
<proteinExistence type="predicted"/>
<dbReference type="PANTHER" id="PTHR32308">
    <property type="entry name" value="LYASE BETA SUBUNIT, PUTATIVE (AFU_ORTHOLOGUE AFUA_4G13030)-RELATED"/>
    <property type="match status" value="1"/>
</dbReference>
<dbReference type="RefSeq" id="WP_167695479.1">
    <property type="nucleotide sequence ID" value="NZ_CP118181.1"/>
</dbReference>
<evidence type="ECO:0000256" key="1">
    <source>
        <dbReference type="ARBA" id="ARBA00001946"/>
    </source>
</evidence>
<dbReference type="GO" id="GO:0006107">
    <property type="term" value="P:oxaloacetate metabolic process"/>
    <property type="evidence" value="ECO:0007669"/>
    <property type="project" value="TreeGrafter"/>
</dbReference>
<evidence type="ECO:0000256" key="5">
    <source>
        <dbReference type="PIRSR" id="PIRSR015582-2"/>
    </source>
</evidence>
<evidence type="ECO:0000259" key="6">
    <source>
        <dbReference type="Pfam" id="PF03328"/>
    </source>
</evidence>
<evidence type="ECO:0000256" key="3">
    <source>
        <dbReference type="ARBA" id="ARBA00022842"/>
    </source>
</evidence>
<evidence type="ECO:0000256" key="2">
    <source>
        <dbReference type="ARBA" id="ARBA00022723"/>
    </source>
</evidence>
<feature type="binding site" evidence="4">
    <location>
        <position position="74"/>
    </location>
    <ligand>
        <name>substrate</name>
    </ligand>
</feature>
<dbReference type="Pfam" id="PF03328">
    <property type="entry name" value="HpcH_HpaI"/>
    <property type="match status" value="1"/>
</dbReference>
<dbReference type="GO" id="GO:0000287">
    <property type="term" value="F:magnesium ion binding"/>
    <property type="evidence" value="ECO:0007669"/>
    <property type="project" value="TreeGrafter"/>
</dbReference>
<feature type="domain" description="HpcH/HpaI aldolase/citrate lyase" evidence="6">
    <location>
        <begin position="13"/>
        <end position="230"/>
    </location>
</feature>
<reference evidence="7" key="1">
    <citation type="submission" date="2020-03" db="EMBL/GenBank/DDBJ databases">
        <title>Spirochaetal bacteria isolated from arthropods constitute a novel genus Entomospira genus novum within the order Spirochaetales.</title>
        <authorList>
            <person name="Grana-Miraglia L."/>
            <person name="Sikutova S."/>
            <person name="Fingerle V."/>
            <person name="Sing A."/>
            <person name="Castillo-Ramirez S."/>
            <person name="Margos G."/>
            <person name="Rudolf I."/>
        </authorList>
    </citation>
    <scope>NUCLEOTIDE SEQUENCE</scope>
    <source>
        <strain evidence="7">BR149</strain>
    </source>
</reference>
<dbReference type="InterPro" id="IPR015813">
    <property type="entry name" value="Pyrv/PenolPyrv_kinase-like_dom"/>
</dbReference>
<keyword evidence="7" id="KW-0456">Lyase</keyword>
<evidence type="ECO:0000256" key="4">
    <source>
        <dbReference type="PIRSR" id="PIRSR015582-1"/>
    </source>
</evidence>
<dbReference type="SUPFAM" id="SSF51621">
    <property type="entry name" value="Phosphoenolpyruvate/pyruvate domain"/>
    <property type="match status" value="1"/>
</dbReference>
<feature type="binding site" evidence="5">
    <location>
        <position position="137"/>
    </location>
    <ligand>
        <name>Mg(2+)</name>
        <dbReference type="ChEBI" id="CHEBI:18420"/>
    </ligand>
</feature>
<dbReference type="AlphaFoldDB" id="A0A968GEZ9"/>
<dbReference type="EMBL" id="JAATLM010000001">
    <property type="protein sequence ID" value="NIZ69386.1"/>
    <property type="molecule type" value="Genomic_DNA"/>
</dbReference>
<name>A0A968GEZ9_9SPIO</name>
<dbReference type="Gene3D" id="3.20.20.60">
    <property type="entry name" value="Phosphoenolpyruvate-binding domains"/>
    <property type="match status" value="1"/>
</dbReference>